<feature type="transmembrane region" description="Helical" evidence="1">
    <location>
        <begin position="173"/>
        <end position="191"/>
    </location>
</feature>
<feature type="domain" description="Distal membrane-arm assembly complex protein 1-like" evidence="2">
    <location>
        <begin position="140"/>
        <end position="182"/>
    </location>
</feature>
<dbReference type="InterPro" id="IPR028036">
    <property type="entry name" value="DMAC1-like_dom"/>
</dbReference>
<organism evidence="3 4">
    <name type="scientific">Cherax quadricarinatus</name>
    <name type="common">Australian red claw crayfish</name>
    <dbReference type="NCBI Taxonomy" id="27406"/>
    <lineage>
        <taxon>Eukaryota</taxon>
        <taxon>Metazoa</taxon>
        <taxon>Ecdysozoa</taxon>
        <taxon>Arthropoda</taxon>
        <taxon>Crustacea</taxon>
        <taxon>Multicrustacea</taxon>
        <taxon>Malacostraca</taxon>
        <taxon>Eumalacostraca</taxon>
        <taxon>Eucarida</taxon>
        <taxon>Decapoda</taxon>
        <taxon>Pleocyemata</taxon>
        <taxon>Astacidea</taxon>
        <taxon>Parastacoidea</taxon>
        <taxon>Parastacidae</taxon>
        <taxon>Cherax</taxon>
    </lineage>
</organism>
<dbReference type="AlphaFoldDB" id="A0AAW0W9M3"/>
<keyword evidence="4" id="KW-1185">Reference proteome</keyword>
<keyword evidence="1" id="KW-0472">Membrane</keyword>
<keyword evidence="1" id="KW-1133">Transmembrane helix</keyword>
<keyword evidence="1" id="KW-0812">Transmembrane</keyword>
<dbReference type="Proteomes" id="UP001445076">
    <property type="component" value="Unassembled WGS sequence"/>
</dbReference>
<evidence type="ECO:0000259" key="2">
    <source>
        <dbReference type="Pfam" id="PF15055"/>
    </source>
</evidence>
<dbReference type="EMBL" id="JARKIK010000075">
    <property type="protein sequence ID" value="KAK8727395.1"/>
    <property type="molecule type" value="Genomic_DNA"/>
</dbReference>
<dbReference type="Pfam" id="PF15055">
    <property type="entry name" value="DMAC1_Dmo2"/>
    <property type="match status" value="1"/>
</dbReference>
<accession>A0AAW0W9M3</accession>
<evidence type="ECO:0000313" key="3">
    <source>
        <dbReference type="EMBL" id="KAK8727395.1"/>
    </source>
</evidence>
<proteinExistence type="predicted"/>
<name>A0AAW0W9M3_CHEQU</name>
<evidence type="ECO:0000313" key="4">
    <source>
        <dbReference type="Proteomes" id="UP001445076"/>
    </source>
</evidence>
<comment type="caution">
    <text evidence="3">The sequence shown here is derived from an EMBL/GenBank/DDBJ whole genome shotgun (WGS) entry which is preliminary data.</text>
</comment>
<reference evidence="3 4" key="1">
    <citation type="journal article" date="2024" name="BMC Genomics">
        <title>Genome assembly of redclaw crayfish (Cherax quadricarinatus) provides insights into its immune adaptation and hypoxia tolerance.</title>
        <authorList>
            <person name="Liu Z."/>
            <person name="Zheng J."/>
            <person name="Li H."/>
            <person name="Fang K."/>
            <person name="Wang S."/>
            <person name="He J."/>
            <person name="Zhou D."/>
            <person name="Weng S."/>
            <person name="Chi M."/>
            <person name="Gu Z."/>
            <person name="He J."/>
            <person name="Li F."/>
            <person name="Wang M."/>
        </authorList>
    </citation>
    <scope>NUCLEOTIDE SEQUENCE [LARGE SCALE GENOMIC DNA]</scope>
    <source>
        <strain evidence="3">ZL_2023a</strain>
    </source>
</reference>
<gene>
    <name evidence="3" type="ORF">OTU49_009535</name>
</gene>
<protein>
    <recommendedName>
        <fullName evidence="2">Distal membrane-arm assembly complex protein 1-like domain-containing protein</fullName>
    </recommendedName>
</protein>
<evidence type="ECO:0000256" key="1">
    <source>
        <dbReference type="SAM" id="Phobius"/>
    </source>
</evidence>
<sequence>MVNNLICCHHSKHNLSHHYYGEHNLSHHYHGNNLSHHYHGNNLSHHYHGNNLSHHYHGNLSHHYHGNLSHHYHGNNLSHHYHGNNLSHCYHGEHNLSHHYHGEHNLSHHYHDLNILRSTSVGMTVGRKFTDKEVSQVSEDCLACRLVGGGGCLGASLYVAYHGSRNTNLIGRSLTFLLGAALAGVGITRLLRLPPFDKSKWKHQS</sequence>